<keyword evidence="2" id="KW-1185">Reference proteome</keyword>
<gene>
    <name evidence="1" type="ORF">ACFQ16_04945</name>
</gene>
<dbReference type="InterPro" id="IPR019734">
    <property type="entry name" value="TPR_rpt"/>
</dbReference>
<dbReference type="PRINTS" id="PR00364">
    <property type="entry name" value="DISEASERSIST"/>
</dbReference>
<dbReference type="RefSeq" id="WP_345601354.1">
    <property type="nucleotide sequence ID" value="NZ_BAABLT010000033.1"/>
</dbReference>
<dbReference type="InterPro" id="IPR027417">
    <property type="entry name" value="P-loop_NTPase"/>
</dbReference>
<dbReference type="SUPFAM" id="SSF48452">
    <property type="entry name" value="TPR-like"/>
    <property type="match status" value="2"/>
</dbReference>
<evidence type="ECO:0000313" key="2">
    <source>
        <dbReference type="Proteomes" id="UP001597018"/>
    </source>
</evidence>
<dbReference type="SUPFAM" id="SSF52540">
    <property type="entry name" value="P-loop containing nucleoside triphosphate hydrolases"/>
    <property type="match status" value="1"/>
</dbReference>
<sequence length="684" mass="75737">MGNDNSGRVENLAQVGGDVHGGIHFHGGRDVPVPRELPPEPEHFVDREEQRAWLDRLLDGDRRGRAEVGAVTGLSGVGKSALIAYWLRAHDVIERFDHGQVYFDFGSGRRTVDQAAEHCLRALGVPGERIPPTSQGKIALLRTETDHRRLLFFFDNVDDVRELLRLRPASPDSVVLCTSHRDAAELRPDGVAAIRLAPLDEDTALDVLRRCAGAELVEAELDAAKRVVELCGYLPIALRVVAARLVKRGGRIERVAAELQDRQRRRVRLEKVLRALDFATDGLDEPHAELYRLLGVFPGRGFTAEAVAALADLDPADAEDALEELHDRSLLERDDLDRYRFHDLVREHAAEAGRQLGADRREAALRRLVGWYRRQGAFADRKVMEPTRLRVADPDVAGKNPFSGKKAALEWLERERPNLLAVVGVCAENDWHEDVVAICDGPLWALHHQHKHYADTLAALRRAVDSAAALGNPVAEARMRSLRSQLLVETGETAQARDESERACAVAERVGHRRVLASALEFRGKALHACGDHFDAIGFFHRAHALNEEVGQVRGMALQEYLAGKSLVALGKYAEALDNLRTALDRMAGFPDDARTPERIRITMGRAHQGRDRHDDAISEFEAAIRSIRARGASFDLAEPLELLAESLVATGRPGAQDCLREALSLHESVRSPKADRVRGKLTG</sequence>
<proteinExistence type="predicted"/>
<dbReference type="PANTHER" id="PTHR47691">
    <property type="entry name" value="REGULATOR-RELATED"/>
    <property type="match status" value="1"/>
</dbReference>
<dbReference type="Gene3D" id="1.10.10.10">
    <property type="entry name" value="Winged helix-like DNA-binding domain superfamily/Winged helix DNA-binding domain"/>
    <property type="match status" value="1"/>
</dbReference>
<name>A0ABW3FPY1_9PSEU</name>
<dbReference type="PANTHER" id="PTHR47691:SF3">
    <property type="entry name" value="HTH-TYPE TRANSCRIPTIONAL REGULATOR RV0890C-RELATED"/>
    <property type="match status" value="1"/>
</dbReference>
<dbReference type="InterPro" id="IPR036388">
    <property type="entry name" value="WH-like_DNA-bd_sf"/>
</dbReference>
<dbReference type="Proteomes" id="UP001597018">
    <property type="component" value="Unassembled WGS sequence"/>
</dbReference>
<accession>A0ABW3FPY1</accession>
<dbReference type="EMBL" id="JBHTIW010000002">
    <property type="protein sequence ID" value="MFD0919085.1"/>
    <property type="molecule type" value="Genomic_DNA"/>
</dbReference>
<evidence type="ECO:0000313" key="1">
    <source>
        <dbReference type="EMBL" id="MFD0919085.1"/>
    </source>
</evidence>
<reference evidence="2" key="1">
    <citation type="journal article" date="2019" name="Int. J. Syst. Evol. Microbiol.">
        <title>The Global Catalogue of Microorganisms (GCM) 10K type strain sequencing project: providing services to taxonomists for standard genome sequencing and annotation.</title>
        <authorList>
            <consortium name="The Broad Institute Genomics Platform"/>
            <consortium name="The Broad Institute Genome Sequencing Center for Infectious Disease"/>
            <person name="Wu L."/>
            <person name="Ma J."/>
        </authorList>
    </citation>
    <scope>NUCLEOTIDE SEQUENCE [LARGE SCALE GENOMIC DNA]</scope>
    <source>
        <strain evidence="2">CCUG 56401</strain>
    </source>
</reference>
<comment type="caution">
    <text evidence="1">The sequence shown here is derived from an EMBL/GenBank/DDBJ whole genome shotgun (WGS) entry which is preliminary data.</text>
</comment>
<dbReference type="Gene3D" id="1.25.40.10">
    <property type="entry name" value="Tetratricopeptide repeat domain"/>
    <property type="match status" value="1"/>
</dbReference>
<dbReference type="SMART" id="SM00028">
    <property type="entry name" value="TPR"/>
    <property type="match status" value="3"/>
</dbReference>
<dbReference type="Gene3D" id="1.10.8.430">
    <property type="entry name" value="Helical domain of apoptotic protease-activating factors"/>
    <property type="match status" value="1"/>
</dbReference>
<dbReference type="InterPro" id="IPR042197">
    <property type="entry name" value="Apaf_helical"/>
</dbReference>
<organism evidence="1 2">
    <name type="scientific">Saccharopolyspora rosea</name>
    <dbReference type="NCBI Taxonomy" id="524884"/>
    <lineage>
        <taxon>Bacteria</taxon>
        <taxon>Bacillati</taxon>
        <taxon>Actinomycetota</taxon>
        <taxon>Actinomycetes</taxon>
        <taxon>Pseudonocardiales</taxon>
        <taxon>Pseudonocardiaceae</taxon>
        <taxon>Saccharopolyspora</taxon>
    </lineage>
</organism>
<dbReference type="Gene3D" id="3.40.50.300">
    <property type="entry name" value="P-loop containing nucleotide triphosphate hydrolases"/>
    <property type="match status" value="1"/>
</dbReference>
<protein>
    <submittedName>
        <fullName evidence="1">NB-ARC domain-containing protein</fullName>
    </submittedName>
</protein>
<dbReference type="InterPro" id="IPR011990">
    <property type="entry name" value="TPR-like_helical_dom_sf"/>
</dbReference>